<evidence type="ECO:0000256" key="4">
    <source>
        <dbReference type="ARBA" id="ARBA00023136"/>
    </source>
</evidence>
<reference evidence="9" key="1">
    <citation type="submission" date="2017-09" db="EMBL/GenBank/DDBJ databases">
        <title>Depth-based differentiation of microbial function through sediment-hosted aquifers and enrichment of novel symbionts in the deep terrestrial subsurface.</title>
        <authorList>
            <person name="Probst A.J."/>
            <person name="Ladd B."/>
            <person name="Jarett J.K."/>
            <person name="Geller-Mcgrath D.E."/>
            <person name="Sieber C.M.K."/>
            <person name="Emerson J.B."/>
            <person name="Anantharaman K."/>
            <person name="Thomas B.C."/>
            <person name="Malmstrom R."/>
            <person name="Stieglmeier M."/>
            <person name="Klingl A."/>
            <person name="Woyke T."/>
            <person name="Ryan C.M."/>
            <person name="Banfield J.F."/>
        </authorList>
    </citation>
    <scope>NUCLEOTIDE SEQUENCE [LARGE SCALE GENOMIC DNA]</scope>
</reference>
<feature type="transmembrane region" description="Helical" evidence="6">
    <location>
        <begin position="114"/>
        <end position="133"/>
    </location>
</feature>
<comment type="subcellular location">
    <subcellularLocation>
        <location evidence="1">Membrane</location>
        <topology evidence="1">Multi-pass membrane protein</topology>
    </subcellularLocation>
</comment>
<evidence type="ECO:0000256" key="6">
    <source>
        <dbReference type="SAM" id="Phobius"/>
    </source>
</evidence>
<feature type="transmembrane region" description="Helical" evidence="6">
    <location>
        <begin position="145"/>
        <end position="171"/>
    </location>
</feature>
<dbReference type="InterPro" id="IPR011990">
    <property type="entry name" value="TPR-like_helical_dom_sf"/>
</dbReference>
<feature type="repeat" description="TPR" evidence="5">
    <location>
        <begin position="558"/>
        <end position="591"/>
    </location>
</feature>
<accession>A0A2M7RYW7</accession>
<comment type="caution">
    <text evidence="8">The sequence shown here is derived from an EMBL/GenBank/DDBJ whole genome shotgun (WGS) entry which is preliminary data.</text>
</comment>
<feature type="transmembrane region" description="Helical" evidence="6">
    <location>
        <begin position="21"/>
        <end position="39"/>
    </location>
</feature>
<evidence type="ECO:0000313" key="8">
    <source>
        <dbReference type="EMBL" id="PIZ10752.1"/>
    </source>
</evidence>
<evidence type="ECO:0000259" key="7">
    <source>
        <dbReference type="Pfam" id="PF04932"/>
    </source>
</evidence>
<protein>
    <recommendedName>
        <fullName evidence="7">O-antigen ligase-related domain-containing protein</fullName>
    </recommendedName>
</protein>
<feature type="transmembrane region" description="Helical" evidence="6">
    <location>
        <begin position="81"/>
        <end position="99"/>
    </location>
</feature>
<organism evidence="8 9">
    <name type="scientific">Candidatus Falkowbacteria bacterium CG_4_10_14_0_8_um_filter_41_36</name>
    <dbReference type="NCBI Taxonomy" id="1974556"/>
    <lineage>
        <taxon>Bacteria</taxon>
        <taxon>Candidatus Falkowiibacteriota</taxon>
    </lineage>
</organism>
<dbReference type="PANTHER" id="PTHR37422:SF13">
    <property type="entry name" value="LIPOPOLYSACCHARIDE BIOSYNTHESIS PROTEIN PA4999-RELATED"/>
    <property type="match status" value="1"/>
</dbReference>
<dbReference type="InterPro" id="IPR051533">
    <property type="entry name" value="WaaL-like"/>
</dbReference>
<evidence type="ECO:0000256" key="5">
    <source>
        <dbReference type="PROSITE-ProRule" id="PRU00339"/>
    </source>
</evidence>
<sequence>MKAIKLGKLHFQEVVGMLIEITYLTVFFTVPLAMAFFLATDNVFELNKIVLFRSLVYILFSLTLIKALFWPSQRKFSLRYLWLVLALLIFGALSLFFSVDSANSYYGLSDRQQGYRSLLFYAWWFFLLFYNLAATDNLEKKLSRIFWVIMGVSFLVSLYAILQILGIDFIAWTEPPFVTLRATSTLGQPNFLGSYLLLVMPLTIYGLIKYRHFWRRFILALLLPMQFITLIITESRAAWLGLLGALILLAGWNLSRFWPKISASKKRGLILISVLAAITFFLALSQSSYVADRFKSSVDLKHGSVSARLNFWSGAVKSIWEKPWLGYGWENQGIEFIKYYQVNWAESGFVNASTNRAHNVILDILLAVGIIGLIFYVWIYASFFRWANRNRSDERYRIWSEALLAAVLACLISLLFGFSIVVTEVYFWSYLAIVAVINARLDSASETSLKIGLKMPIKFLIIILAVTFSGYQISREFKTLTANNYFLEMRQVLTQDDYPKALFYYQKIKEQKVYDFSYTYYFVDSLPYDLETTISPALVGLVERELSNILPQLTLNDYDHYYLKAKIYTLLQNYPQAEGYYQKIIDLSPQLPKNYFVQAKFYVASGRDDLALADFEKVLPLLPAPENYPESLSSAEKSVAYYQSLIFKELGDLYFRQENYSLAGQNYRSSYRLNLNDLGAYKKIADTYFMRGDLSTAIWYNLRAFERHPNDYVWPLSLAILYQQQGDAINAVKYLALAIALDTDKKISIETIDSIKK</sequence>
<keyword evidence="5" id="KW-0802">TPR repeat</keyword>
<dbReference type="Proteomes" id="UP000230105">
    <property type="component" value="Unassembled WGS sequence"/>
</dbReference>
<feature type="transmembrane region" description="Helical" evidence="6">
    <location>
        <begin position="191"/>
        <end position="208"/>
    </location>
</feature>
<evidence type="ECO:0000256" key="3">
    <source>
        <dbReference type="ARBA" id="ARBA00022989"/>
    </source>
</evidence>
<dbReference type="SUPFAM" id="SSF48452">
    <property type="entry name" value="TPR-like"/>
    <property type="match status" value="1"/>
</dbReference>
<dbReference type="Gene3D" id="1.25.40.10">
    <property type="entry name" value="Tetratricopeptide repeat domain"/>
    <property type="match status" value="2"/>
</dbReference>
<feature type="transmembrane region" description="Helical" evidence="6">
    <location>
        <begin position="213"/>
        <end position="232"/>
    </location>
</feature>
<feature type="domain" description="O-antigen ligase-related" evidence="7">
    <location>
        <begin position="227"/>
        <end position="377"/>
    </location>
</feature>
<keyword evidence="2 6" id="KW-0812">Transmembrane</keyword>
<proteinExistence type="predicted"/>
<feature type="transmembrane region" description="Helical" evidence="6">
    <location>
        <begin position="269"/>
        <end position="291"/>
    </location>
</feature>
<dbReference type="AlphaFoldDB" id="A0A2M7RYW7"/>
<dbReference type="SMART" id="SM00028">
    <property type="entry name" value="TPR"/>
    <property type="match status" value="5"/>
</dbReference>
<dbReference type="InterPro" id="IPR007016">
    <property type="entry name" value="O-antigen_ligase-rel_domated"/>
</dbReference>
<dbReference type="PROSITE" id="PS50005">
    <property type="entry name" value="TPR"/>
    <property type="match status" value="2"/>
</dbReference>
<feature type="transmembrane region" description="Helical" evidence="6">
    <location>
        <begin position="360"/>
        <end position="381"/>
    </location>
</feature>
<dbReference type="EMBL" id="PFMP01000027">
    <property type="protein sequence ID" value="PIZ10752.1"/>
    <property type="molecule type" value="Genomic_DNA"/>
</dbReference>
<dbReference type="PANTHER" id="PTHR37422">
    <property type="entry name" value="TEICHURONIC ACID BIOSYNTHESIS PROTEIN TUAE"/>
    <property type="match status" value="1"/>
</dbReference>
<dbReference type="Pfam" id="PF04932">
    <property type="entry name" value="Wzy_C"/>
    <property type="match status" value="1"/>
</dbReference>
<dbReference type="InterPro" id="IPR019734">
    <property type="entry name" value="TPR_rpt"/>
</dbReference>
<gene>
    <name evidence="8" type="ORF">COY54_01170</name>
</gene>
<name>A0A2M7RYW7_9BACT</name>
<feature type="transmembrane region" description="Helical" evidence="6">
    <location>
        <begin position="238"/>
        <end position="257"/>
    </location>
</feature>
<keyword evidence="3 6" id="KW-1133">Transmembrane helix</keyword>
<evidence type="ECO:0000256" key="1">
    <source>
        <dbReference type="ARBA" id="ARBA00004141"/>
    </source>
</evidence>
<feature type="repeat" description="TPR" evidence="5">
    <location>
        <begin position="644"/>
        <end position="677"/>
    </location>
</feature>
<feature type="transmembrane region" description="Helical" evidence="6">
    <location>
        <begin position="51"/>
        <end position="69"/>
    </location>
</feature>
<evidence type="ECO:0000313" key="9">
    <source>
        <dbReference type="Proteomes" id="UP000230105"/>
    </source>
</evidence>
<dbReference type="GO" id="GO:0016020">
    <property type="term" value="C:membrane"/>
    <property type="evidence" value="ECO:0007669"/>
    <property type="project" value="UniProtKB-SubCell"/>
</dbReference>
<keyword evidence="4 6" id="KW-0472">Membrane</keyword>
<feature type="transmembrane region" description="Helical" evidence="6">
    <location>
        <begin position="455"/>
        <end position="473"/>
    </location>
</feature>
<dbReference type="Pfam" id="PF13181">
    <property type="entry name" value="TPR_8"/>
    <property type="match status" value="1"/>
</dbReference>
<feature type="transmembrane region" description="Helical" evidence="6">
    <location>
        <begin position="402"/>
        <end position="421"/>
    </location>
</feature>
<feature type="transmembrane region" description="Helical" evidence="6">
    <location>
        <begin position="427"/>
        <end position="443"/>
    </location>
</feature>
<evidence type="ECO:0000256" key="2">
    <source>
        <dbReference type="ARBA" id="ARBA00022692"/>
    </source>
</evidence>